<keyword evidence="7 17" id="KW-0067">ATP-binding</keyword>
<feature type="binding site" evidence="18">
    <location>
        <position position="132"/>
    </location>
    <ligand>
        <name>K(+)</name>
        <dbReference type="ChEBI" id="CHEBI:29103"/>
    </ligand>
</feature>
<dbReference type="SUPFAM" id="SSF53613">
    <property type="entry name" value="Ribokinase-like"/>
    <property type="match status" value="1"/>
</dbReference>
<dbReference type="AlphaFoldDB" id="A0A497EQF9"/>
<comment type="similarity">
    <text evidence="17">Belongs to the NnrD/CARKD family.</text>
</comment>
<dbReference type="InterPro" id="IPR036652">
    <property type="entry name" value="YjeF_N_dom_sf"/>
</dbReference>
<evidence type="ECO:0000256" key="10">
    <source>
        <dbReference type="ARBA" id="ARBA00023027"/>
    </source>
</evidence>
<gene>
    <name evidence="18" type="primary">nnrE</name>
    <name evidence="17" type="synonym">nnrD</name>
    <name evidence="22" type="ORF">DRJ31_06435</name>
</gene>
<comment type="catalytic activity">
    <reaction evidence="16 17 19">
        <text>(6S)-NADPHX + ADP = AMP + phosphate + NADPH + H(+)</text>
        <dbReference type="Rhea" id="RHEA:32235"/>
        <dbReference type="ChEBI" id="CHEBI:15378"/>
        <dbReference type="ChEBI" id="CHEBI:43474"/>
        <dbReference type="ChEBI" id="CHEBI:57783"/>
        <dbReference type="ChEBI" id="CHEBI:64076"/>
        <dbReference type="ChEBI" id="CHEBI:456215"/>
        <dbReference type="ChEBI" id="CHEBI:456216"/>
        <dbReference type="EC" id="4.2.1.136"/>
    </reaction>
</comment>
<comment type="similarity">
    <text evidence="3 19">In the N-terminal section; belongs to the NnrE/AIBP family.</text>
</comment>
<dbReference type="InterPro" id="IPR030677">
    <property type="entry name" value="Nnr"/>
</dbReference>
<evidence type="ECO:0000256" key="8">
    <source>
        <dbReference type="ARBA" id="ARBA00022857"/>
    </source>
</evidence>
<dbReference type="EC" id="4.2.1.136" evidence="19"/>
<dbReference type="GO" id="GO:0005524">
    <property type="term" value="F:ATP binding"/>
    <property type="evidence" value="ECO:0007669"/>
    <property type="project" value="UniProtKB-UniRule"/>
</dbReference>
<dbReference type="PROSITE" id="PS51385">
    <property type="entry name" value="YJEF_N"/>
    <property type="match status" value="1"/>
</dbReference>
<evidence type="ECO:0000256" key="17">
    <source>
        <dbReference type="HAMAP-Rule" id="MF_01965"/>
    </source>
</evidence>
<dbReference type="InterPro" id="IPR029056">
    <property type="entry name" value="Ribokinase-like"/>
</dbReference>
<evidence type="ECO:0000256" key="9">
    <source>
        <dbReference type="ARBA" id="ARBA00022958"/>
    </source>
</evidence>
<comment type="similarity">
    <text evidence="4 19">In the C-terminal section; belongs to the NnrD/CARKD family.</text>
</comment>
<evidence type="ECO:0000256" key="7">
    <source>
        <dbReference type="ARBA" id="ARBA00022840"/>
    </source>
</evidence>
<feature type="domain" description="YjeF N-terminal" evidence="21">
    <location>
        <begin position="9"/>
        <end position="222"/>
    </location>
</feature>
<dbReference type="PROSITE" id="PS01050">
    <property type="entry name" value="YJEF_C_2"/>
    <property type="match status" value="1"/>
</dbReference>
<proteinExistence type="inferred from homology"/>
<comment type="function">
    <text evidence="14 19">Bifunctional enzyme that catalyzes the epimerization of the S- and R-forms of NAD(P)HX and the dehydration of the S-form of NAD(P)HX at the expense of ADP, which is converted to AMP. This allows the repair of both epimers of NAD(P)HX, a damaged form of NAD(P)H that is a result of enzymatic or heat-dependent hydration.</text>
</comment>
<comment type="cofactor">
    <cofactor evidence="17">
        <name>Mg(2+)</name>
        <dbReference type="ChEBI" id="CHEBI:18420"/>
    </cofactor>
</comment>
<feature type="binding site" evidence="18">
    <location>
        <position position="165"/>
    </location>
    <ligand>
        <name>(6S)-NADPHX</name>
        <dbReference type="ChEBI" id="CHEBI:64076"/>
    </ligand>
</feature>
<keyword evidence="11 18" id="KW-0413">Isomerase</keyword>
<dbReference type="GO" id="GO:0046872">
    <property type="term" value="F:metal ion binding"/>
    <property type="evidence" value="ECO:0007669"/>
    <property type="project" value="UniProtKB-UniRule"/>
</dbReference>
<dbReference type="NCBIfam" id="TIGR00197">
    <property type="entry name" value="yjeF_nterm"/>
    <property type="match status" value="1"/>
</dbReference>
<evidence type="ECO:0000256" key="12">
    <source>
        <dbReference type="ARBA" id="ARBA00023239"/>
    </source>
</evidence>
<dbReference type="GO" id="GO:0110051">
    <property type="term" value="P:metabolite repair"/>
    <property type="evidence" value="ECO:0007669"/>
    <property type="project" value="TreeGrafter"/>
</dbReference>
<evidence type="ECO:0000256" key="11">
    <source>
        <dbReference type="ARBA" id="ARBA00023235"/>
    </source>
</evidence>
<feature type="binding site" evidence="17">
    <location>
        <position position="379"/>
    </location>
    <ligand>
        <name>(6S)-NADPHX</name>
        <dbReference type="ChEBI" id="CHEBI:64076"/>
    </ligand>
</feature>
<organism evidence="22 23">
    <name type="scientific">Thermoproteota archaeon</name>
    <dbReference type="NCBI Taxonomy" id="2056631"/>
    <lineage>
        <taxon>Archaea</taxon>
        <taxon>Thermoproteota</taxon>
    </lineage>
</organism>
<feature type="binding site" evidence="17">
    <location>
        <position position="328"/>
    </location>
    <ligand>
        <name>(6S)-NADPHX</name>
        <dbReference type="ChEBI" id="CHEBI:64076"/>
    </ligand>
</feature>
<keyword evidence="13" id="KW-0511">Multifunctional enzyme</keyword>
<comment type="subunit">
    <text evidence="17">Homotetramer.</text>
</comment>
<dbReference type="GO" id="GO:0046496">
    <property type="term" value="P:nicotinamide nucleotide metabolic process"/>
    <property type="evidence" value="ECO:0007669"/>
    <property type="project" value="UniProtKB-UniRule"/>
</dbReference>
<dbReference type="InterPro" id="IPR000631">
    <property type="entry name" value="CARKD"/>
</dbReference>
<evidence type="ECO:0000256" key="15">
    <source>
        <dbReference type="ARBA" id="ARBA00048238"/>
    </source>
</evidence>
<feature type="binding site" evidence="18">
    <location>
        <begin position="136"/>
        <end position="142"/>
    </location>
    <ligand>
        <name>(6S)-NADPHX</name>
        <dbReference type="ChEBI" id="CHEBI:64076"/>
    </ligand>
</feature>
<keyword evidence="8 17" id="KW-0521">NADP</keyword>
<evidence type="ECO:0000256" key="14">
    <source>
        <dbReference type="ARBA" id="ARBA00025153"/>
    </source>
</evidence>
<feature type="binding site" evidence="17">
    <location>
        <position position="448"/>
    </location>
    <ligand>
        <name>AMP</name>
        <dbReference type="ChEBI" id="CHEBI:456215"/>
    </ligand>
</feature>
<feature type="binding site" evidence="17">
    <location>
        <position position="260"/>
    </location>
    <ligand>
        <name>(6S)-NADPHX</name>
        <dbReference type="ChEBI" id="CHEBI:64076"/>
    </ligand>
</feature>
<keyword evidence="12 17" id="KW-0456">Lyase</keyword>
<accession>A0A497EQF9</accession>
<dbReference type="Pfam" id="PF01256">
    <property type="entry name" value="Carb_kinase"/>
    <property type="match status" value="1"/>
</dbReference>
<evidence type="ECO:0000256" key="18">
    <source>
        <dbReference type="HAMAP-Rule" id="MF_01966"/>
    </source>
</evidence>
<dbReference type="NCBIfam" id="TIGR00196">
    <property type="entry name" value="yjeF_cterm"/>
    <property type="match status" value="1"/>
</dbReference>
<evidence type="ECO:0000256" key="6">
    <source>
        <dbReference type="ARBA" id="ARBA00022741"/>
    </source>
</evidence>
<comment type="similarity">
    <text evidence="18">Belongs to the NnrE/AIBP family.</text>
</comment>
<evidence type="ECO:0000256" key="5">
    <source>
        <dbReference type="ARBA" id="ARBA00022723"/>
    </source>
</evidence>
<evidence type="ECO:0000256" key="19">
    <source>
        <dbReference type="PIRNR" id="PIRNR017184"/>
    </source>
</evidence>
<keyword evidence="6 17" id="KW-0547">Nucleotide-binding</keyword>
<dbReference type="InterPro" id="IPR004443">
    <property type="entry name" value="YjeF_N_dom"/>
</dbReference>
<evidence type="ECO:0000259" key="20">
    <source>
        <dbReference type="PROSITE" id="PS51383"/>
    </source>
</evidence>
<dbReference type="Gene3D" id="3.40.1190.20">
    <property type="match status" value="1"/>
</dbReference>
<evidence type="ECO:0000256" key="4">
    <source>
        <dbReference type="ARBA" id="ARBA00009524"/>
    </source>
</evidence>
<keyword evidence="10 17" id="KW-0520">NAD</keyword>
<dbReference type="PANTHER" id="PTHR12592">
    <property type="entry name" value="ATP-DEPENDENT (S)-NAD(P)H-HYDRATE DEHYDRATASE FAMILY MEMBER"/>
    <property type="match status" value="1"/>
</dbReference>
<dbReference type="GO" id="GO:0052855">
    <property type="term" value="F:ADP-dependent NAD(P)H-hydrate dehydratase activity"/>
    <property type="evidence" value="ECO:0007669"/>
    <property type="project" value="UniProtKB-UniRule"/>
</dbReference>
<dbReference type="EMBL" id="QMQV01000058">
    <property type="protein sequence ID" value="RLE48808.1"/>
    <property type="molecule type" value="Genomic_DNA"/>
</dbReference>
<dbReference type="CDD" id="cd01171">
    <property type="entry name" value="YXKO-related"/>
    <property type="match status" value="1"/>
</dbReference>
<comment type="catalytic activity">
    <reaction evidence="15 17 19">
        <text>(6S)-NADHX + ADP = AMP + phosphate + NADH + H(+)</text>
        <dbReference type="Rhea" id="RHEA:32223"/>
        <dbReference type="ChEBI" id="CHEBI:15378"/>
        <dbReference type="ChEBI" id="CHEBI:43474"/>
        <dbReference type="ChEBI" id="CHEBI:57945"/>
        <dbReference type="ChEBI" id="CHEBI:64074"/>
        <dbReference type="ChEBI" id="CHEBI:456215"/>
        <dbReference type="ChEBI" id="CHEBI:456216"/>
        <dbReference type="EC" id="4.2.1.136"/>
    </reaction>
</comment>
<feature type="binding site" evidence="18">
    <location>
        <position position="168"/>
    </location>
    <ligand>
        <name>K(+)</name>
        <dbReference type="ChEBI" id="CHEBI:29103"/>
    </ligand>
</feature>
<keyword evidence="9 18" id="KW-0630">Potassium</keyword>
<comment type="catalytic activity">
    <reaction evidence="2 18 19">
        <text>(6R)-NADPHX = (6S)-NADPHX</text>
        <dbReference type="Rhea" id="RHEA:32227"/>
        <dbReference type="ChEBI" id="CHEBI:64076"/>
        <dbReference type="ChEBI" id="CHEBI:64077"/>
        <dbReference type="EC" id="5.1.99.6"/>
    </reaction>
</comment>
<dbReference type="Proteomes" id="UP000278475">
    <property type="component" value="Unassembled WGS sequence"/>
</dbReference>
<dbReference type="PIRSF" id="PIRSF017184">
    <property type="entry name" value="Nnr"/>
    <property type="match status" value="1"/>
</dbReference>
<comment type="function">
    <text evidence="17">Catalyzes the dehydration of the S-form of NAD(P)HX at the expense of ADP, which is converted to AMP. Together with NAD(P)HX epimerase, which catalyzes the epimerization of the S- and R-forms, the enzyme allows the repair of both epimers of NAD(P)HX, a damaged form of NAD(P)H that is a result of enzymatic or heat-dependent hydration.</text>
</comment>
<comment type="caution">
    <text evidence="17">Lacks conserved residue(s) required for the propagation of feature annotation.</text>
</comment>
<comment type="function">
    <text evidence="18">Catalyzes the epimerization of the S- and R-forms of NAD(P)HX, a damaged form of NAD(P)H that is a result of enzymatic or heat-dependent hydration. This is a prerequisite for the S-specific NAD(P)H-hydrate dehydratase to allow the repair of both epimers of NAD(P)HX.</text>
</comment>
<sequence>MKYLSTSEIRAIDENAEYLGVSRRLLMENAGRAVADTISKRVDVKGKKVLIVSYVGNKGGDGFVAARHLACRGADVTVLLLAKPEAIATDEAKSSFNAITNMEFSVKIIQAADVESLKAHENLFSEADVIVDAMLGTGVKGVLKPPISTAVELINKSGKQVFSIDVPTGLNPDTGEVHGVAVKASVTVTHHCLKKGFEKPIAKEYLGEVEVSDIGIPPEAELFAGPGDVRSVYRVRSPYSHKGENGVVLVGGGSKWYTGAPAHAALAALRSGVDLAIVAAPSAVANTIRSFSPDIIVHPYEGDVLNDRAVEEIVKELDRFNSVIVGPGLGYTPEVAEASLKLIEEVVRKKPCVIDADALKALRGNPSVVRERAVILTPHAGEFFMLTGQKLPREENQGWKDRIPIVREWAFKLGCTMLLKSHYDVISDGERIKVNRTGTPAMTVGGTGDTLTGIIAAFLAWGAEPFKAAVAGAFVNGLAGELVESEVGHHMLASDVVDKIPLIFKKLGLP</sequence>
<comment type="cofactor">
    <cofactor evidence="18 19">
        <name>K(+)</name>
        <dbReference type="ChEBI" id="CHEBI:29103"/>
    </cofactor>
    <text evidence="18 19">Binds 1 potassium ion per subunit.</text>
</comment>
<dbReference type="PROSITE" id="PS51383">
    <property type="entry name" value="YJEF_C_3"/>
    <property type="match status" value="1"/>
</dbReference>
<comment type="catalytic activity">
    <reaction evidence="1 18 19">
        <text>(6R)-NADHX = (6S)-NADHX</text>
        <dbReference type="Rhea" id="RHEA:32215"/>
        <dbReference type="ChEBI" id="CHEBI:64074"/>
        <dbReference type="ChEBI" id="CHEBI:64075"/>
        <dbReference type="EC" id="5.1.99.6"/>
    </reaction>
</comment>
<evidence type="ECO:0000256" key="16">
    <source>
        <dbReference type="ARBA" id="ARBA00049209"/>
    </source>
</evidence>
<dbReference type="PANTHER" id="PTHR12592:SF0">
    <property type="entry name" value="ATP-DEPENDENT (S)-NAD(P)H-HYDRATE DEHYDRATASE"/>
    <property type="match status" value="1"/>
</dbReference>
<evidence type="ECO:0000256" key="3">
    <source>
        <dbReference type="ARBA" id="ARBA00006001"/>
    </source>
</evidence>
<dbReference type="Gene3D" id="3.40.50.10260">
    <property type="entry name" value="YjeF N-terminal domain"/>
    <property type="match status" value="1"/>
</dbReference>
<evidence type="ECO:0000256" key="1">
    <source>
        <dbReference type="ARBA" id="ARBA00000013"/>
    </source>
</evidence>
<evidence type="ECO:0000313" key="23">
    <source>
        <dbReference type="Proteomes" id="UP000278475"/>
    </source>
</evidence>
<dbReference type="Pfam" id="PF03853">
    <property type="entry name" value="YjeF_N"/>
    <property type="match status" value="1"/>
</dbReference>
<name>A0A497EQF9_9CREN</name>
<evidence type="ECO:0000256" key="2">
    <source>
        <dbReference type="ARBA" id="ARBA00000909"/>
    </source>
</evidence>
<evidence type="ECO:0000256" key="13">
    <source>
        <dbReference type="ARBA" id="ARBA00023268"/>
    </source>
</evidence>
<evidence type="ECO:0000313" key="22">
    <source>
        <dbReference type="EMBL" id="RLE48808.1"/>
    </source>
</evidence>
<feature type="domain" description="YjeF C-terminal" evidence="20">
    <location>
        <begin position="225"/>
        <end position="507"/>
    </location>
</feature>
<keyword evidence="5 18" id="KW-0479">Metal-binding</keyword>
<dbReference type="EC" id="5.1.99.6" evidence="19"/>
<dbReference type="HAMAP" id="MF_01966">
    <property type="entry name" value="NADHX_epimerase"/>
    <property type="match status" value="1"/>
</dbReference>
<feature type="binding site" evidence="17">
    <location>
        <position position="449"/>
    </location>
    <ligand>
        <name>(6S)-NADPHX</name>
        <dbReference type="ChEBI" id="CHEBI:64076"/>
    </ligand>
</feature>
<evidence type="ECO:0000259" key="21">
    <source>
        <dbReference type="PROSITE" id="PS51385"/>
    </source>
</evidence>
<comment type="caution">
    <text evidence="22">The sequence shown here is derived from an EMBL/GenBank/DDBJ whole genome shotgun (WGS) entry which is preliminary data.</text>
</comment>
<dbReference type="SUPFAM" id="SSF64153">
    <property type="entry name" value="YjeF N-terminal domain-like"/>
    <property type="match status" value="1"/>
</dbReference>
<dbReference type="InterPro" id="IPR017953">
    <property type="entry name" value="Carbohydrate_kinase_pred_CS"/>
</dbReference>
<dbReference type="GO" id="GO:0052856">
    <property type="term" value="F:NAD(P)HX epimerase activity"/>
    <property type="evidence" value="ECO:0007669"/>
    <property type="project" value="UniProtKB-UniRule"/>
</dbReference>
<dbReference type="HAMAP" id="MF_01965">
    <property type="entry name" value="NADHX_dehydratase"/>
    <property type="match status" value="1"/>
</dbReference>
<protein>
    <recommendedName>
        <fullName evidence="19">Bifunctional NAD(P)H-hydrate repair enzyme</fullName>
    </recommendedName>
    <alternativeName>
        <fullName evidence="19">Nicotinamide nucleotide repair protein</fullName>
    </alternativeName>
    <domain>
        <recommendedName>
            <fullName evidence="19">ADP-dependent (S)-NAD(P)H-hydrate dehydratase</fullName>
            <ecNumber evidence="19">4.2.1.136</ecNumber>
        </recommendedName>
        <alternativeName>
            <fullName evidence="19">ADP-dependent NAD(P)HX dehydratase</fullName>
        </alternativeName>
    </domain>
    <domain>
        <recommendedName>
            <fullName evidence="19">NAD(P)H-hydrate epimerase</fullName>
            <ecNumber evidence="19">5.1.99.6</ecNumber>
        </recommendedName>
    </domain>
</protein>
<reference evidence="22 23" key="1">
    <citation type="submission" date="2018-06" db="EMBL/GenBank/DDBJ databases">
        <title>Extensive metabolic versatility and redundancy in microbially diverse, dynamic hydrothermal sediments.</title>
        <authorList>
            <person name="Dombrowski N."/>
            <person name="Teske A."/>
            <person name="Baker B.J."/>
        </authorList>
    </citation>
    <scope>NUCLEOTIDE SEQUENCE [LARGE SCALE GENOMIC DNA]</scope>
    <source>
        <strain evidence="22">B66_G16</strain>
    </source>
</reference>